<organism evidence="1 2">
    <name type="scientific">Lipomyces starkeyi NRRL Y-11557</name>
    <dbReference type="NCBI Taxonomy" id="675824"/>
    <lineage>
        <taxon>Eukaryota</taxon>
        <taxon>Fungi</taxon>
        <taxon>Dikarya</taxon>
        <taxon>Ascomycota</taxon>
        <taxon>Saccharomycotina</taxon>
        <taxon>Lipomycetes</taxon>
        <taxon>Lipomycetales</taxon>
        <taxon>Lipomycetaceae</taxon>
        <taxon>Lipomyces</taxon>
    </lineage>
</organism>
<dbReference type="AlphaFoldDB" id="A0A1E3QGP9"/>
<gene>
    <name evidence="1" type="ORF">LIPSTDRAFT_127905</name>
</gene>
<protein>
    <submittedName>
        <fullName evidence="1">Uncharacterized protein</fullName>
    </submittedName>
</protein>
<dbReference type="Proteomes" id="UP000094385">
    <property type="component" value="Unassembled WGS sequence"/>
</dbReference>
<dbReference type="OrthoDB" id="10361840at2759"/>
<accession>A0A1E3QGP9</accession>
<evidence type="ECO:0000313" key="2">
    <source>
        <dbReference type="Proteomes" id="UP000094385"/>
    </source>
</evidence>
<reference evidence="1 2" key="1">
    <citation type="journal article" date="2016" name="Proc. Natl. Acad. Sci. U.S.A.">
        <title>Comparative genomics of biotechnologically important yeasts.</title>
        <authorList>
            <person name="Riley R."/>
            <person name="Haridas S."/>
            <person name="Wolfe K.H."/>
            <person name="Lopes M.R."/>
            <person name="Hittinger C.T."/>
            <person name="Goeker M."/>
            <person name="Salamov A.A."/>
            <person name="Wisecaver J.H."/>
            <person name="Long T.M."/>
            <person name="Calvey C.H."/>
            <person name="Aerts A.L."/>
            <person name="Barry K.W."/>
            <person name="Choi C."/>
            <person name="Clum A."/>
            <person name="Coughlan A.Y."/>
            <person name="Deshpande S."/>
            <person name="Douglass A.P."/>
            <person name="Hanson S.J."/>
            <person name="Klenk H.-P."/>
            <person name="LaButti K.M."/>
            <person name="Lapidus A."/>
            <person name="Lindquist E.A."/>
            <person name="Lipzen A.M."/>
            <person name="Meier-Kolthoff J.P."/>
            <person name="Ohm R.A."/>
            <person name="Otillar R.P."/>
            <person name="Pangilinan J.L."/>
            <person name="Peng Y."/>
            <person name="Rokas A."/>
            <person name="Rosa C.A."/>
            <person name="Scheuner C."/>
            <person name="Sibirny A.A."/>
            <person name="Slot J.C."/>
            <person name="Stielow J.B."/>
            <person name="Sun H."/>
            <person name="Kurtzman C.P."/>
            <person name="Blackwell M."/>
            <person name="Grigoriev I.V."/>
            <person name="Jeffries T.W."/>
        </authorList>
    </citation>
    <scope>NUCLEOTIDE SEQUENCE [LARGE SCALE GENOMIC DNA]</scope>
    <source>
        <strain evidence="1 2">NRRL Y-11557</strain>
    </source>
</reference>
<dbReference type="EMBL" id="KV454289">
    <property type="protein sequence ID" value="ODQ76262.1"/>
    <property type="molecule type" value="Genomic_DNA"/>
</dbReference>
<sequence length="163" mass="17527">MEFNQYVLSLVLRMNRQLSGLITANPTTAATLVTSNAEIIEQTYVNAQTQTENEQELTCTLAPEPSDLKEPLTSSEFALPLGYDALRHLSQSLKLVPGTLATPGLSSTNYSAKDLNLLVESLNFAGATGGKDNSEGSSVSQVKCLATHLKEDIRSLKSLALKL</sequence>
<proteinExistence type="predicted"/>
<name>A0A1E3QGP9_LIPST</name>
<evidence type="ECO:0000313" key="1">
    <source>
        <dbReference type="EMBL" id="ODQ76262.1"/>
    </source>
</evidence>
<keyword evidence="2" id="KW-1185">Reference proteome</keyword>